<dbReference type="SUPFAM" id="SSF46689">
    <property type="entry name" value="Homeodomain-like"/>
    <property type="match status" value="1"/>
</dbReference>
<evidence type="ECO:0000256" key="3">
    <source>
        <dbReference type="ARBA" id="ARBA00023163"/>
    </source>
</evidence>
<accession>A0A7X6MQN6</accession>
<proteinExistence type="predicted"/>
<gene>
    <name evidence="5" type="ORF">HGA11_08925</name>
</gene>
<evidence type="ECO:0000313" key="6">
    <source>
        <dbReference type="Proteomes" id="UP000518188"/>
    </source>
</evidence>
<keyword evidence="1" id="KW-0805">Transcription regulation</keyword>
<dbReference type="GO" id="GO:0005829">
    <property type="term" value="C:cytosol"/>
    <property type="evidence" value="ECO:0007669"/>
    <property type="project" value="TreeGrafter"/>
</dbReference>
<dbReference type="SMART" id="SM00342">
    <property type="entry name" value="HTH_ARAC"/>
    <property type="match status" value="1"/>
</dbReference>
<dbReference type="Proteomes" id="UP000518188">
    <property type="component" value="Unassembled WGS sequence"/>
</dbReference>
<comment type="caution">
    <text evidence="5">The sequence shown here is derived from an EMBL/GenBank/DDBJ whole genome shotgun (WGS) entry which is preliminary data.</text>
</comment>
<dbReference type="EMBL" id="JAAXPJ010000003">
    <property type="protein sequence ID" value="NKZ11099.1"/>
    <property type="molecule type" value="Genomic_DNA"/>
</dbReference>
<evidence type="ECO:0000256" key="2">
    <source>
        <dbReference type="ARBA" id="ARBA00023125"/>
    </source>
</evidence>
<name>A0A7X6MQN6_9MYCO</name>
<protein>
    <submittedName>
        <fullName evidence="5">Helix-turn-helix transcriptional regulator</fullName>
    </submittedName>
</protein>
<keyword evidence="2" id="KW-0238">DNA-binding</keyword>
<evidence type="ECO:0000313" key="5">
    <source>
        <dbReference type="EMBL" id="NKZ11099.1"/>
    </source>
</evidence>
<feature type="domain" description="HTH araC/xylS-type" evidence="4">
    <location>
        <begin position="54"/>
        <end position="151"/>
    </location>
</feature>
<dbReference type="GO" id="GO:0003700">
    <property type="term" value="F:DNA-binding transcription factor activity"/>
    <property type="evidence" value="ECO:0007669"/>
    <property type="project" value="InterPro"/>
</dbReference>
<dbReference type="InterPro" id="IPR009057">
    <property type="entry name" value="Homeodomain-like_sf"/>
</dbReference>
<organism evidence="5 6">
    <name type="scientific">Mycolicibacterium septicum DSM 44393</name>
    <dbReference type="NCBI Taxonomy" id="1341646"/>
    <lineage>
        <taxon>Bacteria</taxon>
        <taxon>Bacillati</taxon>
        <taxon>Actinomycetota</taxon>
        <taxon>Actinomycetes</taxon>
        <taxon>Mycobacteriales</taxon>
        <taxon>Mycobacteriaceae</taxon>
        <taxon>Mycolicibacterium</taxon>
    </lineage>
</organism>
<dbReference type="AlphaFoldDB" id="A0A7X6MQN6"/>
<dbReference type="PANTHER" id="PTHR47894">
    <property type="entry name" value="HTH-TYPE TRANSCRIPTIONAL REGULATOR GADX"/>
    <property type="match status" value="1"/>
</dbReference>
<evidence type="ECO:0000259" key="4">
    <source>
        <dbReference type="PROSITE" id="PS01124"/>
    </source>
</evidence>
<evidence type="ECO:0000256" key="1">
    <source>
        <dbReference type="ARBA" id="ARBA00023015"/>
    </source>
</evidence>
<dbReference type="InterPro" id="IPR018060">
    <property type="entry name" value="HTH_AraC"/>
</dbReference>
<reference evidence="5 6" key="1">
    <citation type="submission" date="2020-04" db="EMBL/GenBank/DDBJ databases">
        <title>MicrobeNet Type strains.</title>
        <authorList>
            <person name="Nicholson A.C."/>
        </authorList>
    </citation>
    <scope>NUCLEOTIDE SEQUENCE [LARGE SCALE GENOMIC DNA]</scope>
    <source>
        <strain evidence="5 6">ATCC 700731</strain>
    </source>
</reference>
<dbReference type="PROSITE" id="PS01124">
    <property type="entry name" value="HTH_ARAC_FAMILY_2"/>
    <property type="match status" value="1"/>
</dbReference>
<dbReference type="PANTHER" id="PTHR47894:SF1">
    <property type="entry name" value="HTH-TYPE TRANSCRIPTIONAL REGULATOR VQSM"/>
    <property type="match status" value="1"/>
</dbReference>
<dbReference type="Pfam" id="PF12833">
    <property type="entry name" value="HTH_18"/>
    <property type="match status" value="1"/>
</dbReference>
<dbReference type="GO" id="GO:0000976">
    <property type="term" value="F:transcription cis-regulatory region binding"/>
    <property type="evidence" value="ECO:0007669"/>
    <property type="project" value="TreeGrafter"/>
</dbReference>
<dbReference type="Gene3D" id="1.10.10.60">
    <property type="entry name" value="Homeodomain-like"/>
    <property type="match status" value="1"/>
</dbReference>
<keyword evidence="3" id="KW-0804">Transcription</keyword>
<sequence>MPLPAFNADSNFIQLNRDILDLPLPQADPYAAAATQEQCRHMLAQRRARSGYAGQVRDRLVQQPGNLPDLEAVASELHMSSRTLRRNLTKEGTSYRSLVDEVRERLADELLATGALSVAEIGRRLGYADTPSFTSAFKRWKGDVPPRTYAKYVRQQSNRGSD</sequence>